<dbReference type="VEuPathDB" id="FungiDB:HpaG809026"/>
<reference evidence="2" key="1">
    <citation type="journal article" date="2010" name="Science">
        <title>Signatures of adaptation to obligate biotrophy in the Hyaloperonospora arabidopsidis genome.</title>
        <authorList>
            <person name="Baxter L."/>
            <person name="Tripathy S."/>
            <person name="Ishaque N."/>
            <person name="Boot N."/>
            <person name="Cabral A."/>
            <person name="Kemen E."/>
            <person name="Thines M."/>
            <person name="Ah-Fong A."/>
            <person name="Anderson R."/>
            <person name="Badejoko W."/>
            <person name="Bittner-Eddy P."/>
            <person name="Boore J.L."/>
            <person name="Chibucos M.C."/>
            <person name="Coates M."/>
            <person name="Dehal P."/>
            <person name="Delehaunty K."/>
            <person name="Dong S."/>
            <person name="Downton P."/>
            <person name="Dumas B."/>
            <person name="Fabro G."/>
            <person name="Fronick C."/>
            <person name="Fuerstenberg S.I."/>
            <person name="Fulton L."/>
            <person name="Gaulin E."/>
            <person name="Govers F."/>
            <person name="Hughes L."/>
            <person name="Humphray S."/>
            <person name="Jiang R.H."/>
            <person name="Judelson H."/>
            <person name="Kamoun S."/>
            <person name="Kyung K."/>
            <person name="Meijer H."/>
            <person name="Minx P."/>
            <person name="Morris P."/>
            <person name="Nelson J."/>
            <person name="Phuntumart V."/>
            <person name="Qutob D."/>
            <person name="Rehmany A."/>
            <person name="Rougon-Cardoso A."/>
            <person name="Ryden P."/>
            <person name="Torto-Alalibo T."/>
            <person name="Studholme D."/>
            <person name="Wang Y."/>
            <person name="Win J."/>
            <person name="Wood J."/>
            <person name="Clifton S.W."/>
            <person name="Rogers J."/>
            <person name="Van den Ackerveken G."/>
            <person name="Jones J.D."/>
            <person name="McDowell J.M."/>
            <person name="Beynon J."/>
            <person name="Tyler B.M."/>
        </authorList>
    </citation>
    <scope>NUCLEOTIDE SEQUENCE [LARGE SCALE GENOMIC DNA]</scope>
    <source>
        <strain evidence="2">Emoy2</strain>
    </source>
</reference>
<dbReference type="AlphaFoldDB" id="M4BRI6"/>
<dbReference type="EMBL" id="JH598649">
    <property type="status" value="NOT_ANNOTATED_CDS"/>
    <property type="molecule type" value="Genomic_DNA"/>
</dbReference>
<evidence type="ECO:0000313" key="1">
    <source>
        <dbReference type="EnsemblProtists" id="HpaP809026"/>
    </source>
</evidence>
<dbReference type="EnsemblProtists" id="HpaT809026">
    <property type="protein sequence ID" value="HpaP809026"/>
    <property type="gene ID" value="HpaG809026"/>
</dbReference>
<dbReference type="HOGENOM" id="CLU_3091437_0_0_1"/>
<keyword evidence="2" id="KW-1185">Reference proteome</keyword>
<dbReference type="Proteomes" id="UP000011713">
    <property type="component" value="Unassembled WGS sequence"/>
</dbReference>
<sequence>MQDLKTIALVCGSGPEIFSPEMNQGLYIHVPILVGVAAREWVVTNMKKEKWG</sequence>
<organism evidence="1 2">
    <name type="scientific">Hyaloperonospora arabidopsidis (strain Emoy2)</name>
    <name type="common">Downy mildew agent</name>
    <name type="synonym">Peronospora arabidopsidis</name>
    <dbReference type="NCBI Taxonomy" id="559515"/>
    <lineage>
        <taxon>Eukaryota</taxon>
        <taxon>Sar</taxon>
        <taxon>Stramenopiles</taxon>
        <taxon>Oomycota</taxon>
        <taxon>Peronosporomycetes</taxon>
        <taxon>Peronosporales</taxon>
        <taxon>Peronosporaceae</taxon>
        <taxon>Hyaloperonospora</taxon>
    </lineage>
</organism>
<reference evidence="1" key="2">
    <citation type="submission" date="2015-06" db="UniProtKB">
        <authorList>
            <consortium name="EnsemblProtists"/>
        </authorList>
    </citation>
    <scope>IDENTIFICATION</scope>
    <source>
        <strain evidence="1">Emoy2</strain>
    </source>
</reference>
<protein>
    <submittedName>
        <fullName evidence="1">Uncharacterized protein</fullName>
    </submittedName>
</protein>
<dbReference type="InParanoid" id="M4BRI6"/>
<accession>M4BRI6</accession>
<evidence type="ECO:0000313" key="2">
    <source>
        <dbReference type="Proteomes" id="UP000011713"/>
    </source>
</evidence>
<name>M4BRI6_HYAAE</name>
<proteinExistence type="predicted"/>